<dbReference type="InterPro" id="IPR051044">
    <property type="entry name" value="MAG_DAG_Lipase"/>
</dbReference>
<dbReference type="AlphaFoldDB" id="A0A2N1JB91"/>
<dbReference type="EMBL" id="KZ454990">
    <property type="protein sequence ID" value="PKI83805.1"/>
    <property type="molecule type" value="Genomic_DNA"/>
</dbReference>
<dbReference type="STRING" id="2020962.A0A2N1JB91"/>
<dbReference type="Pfam" id="PF12146">
    <property type="entry name" value="Hydrolase_4"/>
    <property type="match status" value="1"/>
</dbReference>
<proteinExistence type="predicted"/>
<comment type="catalytic activity">
    <reaction evidence="2">
        <text>a monoacylglycerol + H2O = glycerol + a fatty acid + H(+)</text>
        <dbReference type="Rhea" id="RHEA:15245"/>
        <dbReference type="ChEBI" id="CHEBI:15377"/>
        <dbReference type="ChEBI" id="CHEBI:15378"/>
        <dbReference type="ChEBI" id="CHEBI:17408"/>
        <dbReference type="ChEBI" id="CHEBI:17754"/>
        <dbReference type="ChEBI" id="CHEBI:28868"/>
    </reaction>
</comment>
<dbReference type="InterPro" id="IPR029058">
    <property type="entry name" value="AB_hydrolase_fold"/>
</dbReference>
<name>A0A2N1JB91_9BASI</name>
<dbReference type="SUPFAM" id="SSF53474">
    <property type="entry name" value="alpha/beta-Hydrolases"/>
    <property type="match status" value="1"/>
</dbReference>
<feature type="domain" description="Serine aminopeptidase S33" evidence="3">
    <location>
        <begin position="48"/>
        <end position="309"/>
    </location>
</feature>
<evidence type="ECO:0000256" key="1">
    <source>
        <dbReference type="ARBA" id="ARBA00047591"/>
    </source>
</evidence>
<accession>A0A2N1JB91</accession>
<dbReference type="PANTHER" id="PTHR11614">
    <property type="entry name" value="PHOSPHOLIPASE-RELATED"/>
    <property type="match status" value="1"/>
</dbReference>
<organism evidence="4 5">
    <name type="scientific">Malassezia vespertilionis</name>
    <dbReference type="NCBI Taxonomy" id="2020962"/>
    <lineage>
        <taxon>Eukaryota</taxon>
        <taxon>Fungi</taxon>
        <taxon>Dikarya</taxon>
        <taxon>Basidiomycota</taxon>
        <taxon>Ustilaginomycotina</taxon>
        <taxon>Malasseziomycetes</taxon>
        <taxon>Malasseziales</taxon>
        <taxon>Malasseziaceae</taxon>
        <taxon>Malassezia</taxon>
    </lineage>
</organism>
<dbReference type="SMR" id="A0A2N1JB91"/>
<evidence type="ECO:0000313" key="4">
    <source>
        <dbReference type="EMBL" id="PKI83805.1"/>
    </source>
</evidence>
<keyword evidence="5" id="KW-1185">Reference proteome</keyword>
<sequence length="353" mass="40001">MDYIPDVQVARPGVSEEEWFDLRGDDERWYFLKSWYPTEANAPEKLSKPKGAVVFVHGFGEHISRYTNIFKVFADRDYQVTGFDQRGYGRTWRDANDRDAVHGWTTWPDQFRDVSHLLWLIRKRLDDDWGKDTVPIFLMGHSMGGGISTGFFTRPPGEGPGEEVKDLVSGVVLSAPWLDIHFPIPTSVGVALMGVLLRIAPRLRLPLGPPSDDLCRDPLVCRAVREDPLCDTGVYTRGLYDPLRHGPKLVSEGYKRWPQRLPILVAHGTGDKVTKWSCSRDLVDNLKKRGCDATFASFNGNYHENLFEPGAIKIKFANSIIEYVAHLALTSSWMDNVIARRKVHAIESQTVPH</sequence>
<evidence type="ECO:0000313" key="5">
    <source>
        <dbReference type="Proteomes" id="UP000232875"/>
    </source>
</evidence>
<gene>
    <name evidence="4" type="ORF">MVES_002175</name>
</gene>
<evidence type="ECO:0000259" key="3">
    <source>
        <dbReference type="Pfam" id="PF12146"/>
    </source>
</evidence>
<protein>
    <recommendedName>
        <fullName evidence="3">Serine aminopeptidase S33 domain-containing protein</fullName>
    </recommendedName>
</protein>
<dbReference type="Proteomes" id="UP000232875">
    <property type="component" value="Unassembled WGS sequence"/>
</dbReference>
<comment type="catalytic activity">
    <reaction evidence="1">
        <text>a diacylglycerol + H2O = a monoacylglycerol + a fatty acid + H(+)</text>
        <dbReference type="Rhea" id="RHEA:32731"/>
        <dbReference type="ChEBI" id="CHEBI:15377"/>
        <dbReference type="ChEBI" id="CHEBI:15378"/>
        <dbReference type="ChEBI" id="CHEBI:17408"/>
        <dbReference type="ChEBI" id="CHEBI:18035"/>
        <dbReference type="ChEBI" id="CHEBI:28868"/>
    </reaction>
</comment>
<dbReference type="OrthoDB" id="2014201at2759"/>
<dbReference type="InterPro" id="IPR022742">
    <property type="entry name" value="Hydrolase_4"/>
</dbReference>
<dbReference type="Gene3D" id="3.40.50.1820">
    <property type="entry name" value="alpha/beta hydrolase"/>
    <property type="match status" value="1"/>
</dbReference>
<evidence type="ECO:0000256" key="2">
    <source>
        <dbReference type="ARBA" id="ARBA00048461"/>
    </source>
</evidence>
<reference evidence="4 5" key="1">
    <citation type="submission" date="2017-10" db="EMBL/GenBank/DDBJ databases">
        <title>A novel species of cold-tolerant Malassezia isolated from bats.</title>
        <authorList>
            <person name="Lorch J.M."/>
            <person name="Palmer J.M."/>
            <person name="Vanderwolf K.J."/>
            <person name="Schmidt K.Z."/>
            <person name="Verant M.L."/>
            <person name="Weller T.J."/>
            <person name="Blehert D.S."/>
        </authorList>
    </citation>
    <scope>NUCLEOTIDE SEQUENCE [LARGE SCALE GENOMIC DNA]</scope>
    <source>
        <strain evidence="4 5">NWHC:44797-103</strain>
    </source>
</reference>